<comment type="caution">
    <text evidence="2">The sequence shown here is derived from an EMBL/GenBank/DDBJ whole genome shotgun (WGS) entry which is preliminary data.</text>
</comment>
<gene>
    <name evidence="2" type="ORF">niasHS_002548</name>
</gene>
<protein>
    <submittedName>
        <fullName evidence="2">Uncharacterized protein</fullName>
    </submittedName>
</protein>
<feature type="region of interest" description="Disordered" evidence="1">
    <location>
        <begin position="23"/>
        <end position="51"/>
    </location>
</feature>
<feature type="compositionally biased region" description="Polar residues" evidence="1">
    <location>
        <begin position="35"/>
        <end position="44"/>
    </location>
</feature>
<organism evidence="2 3">
    <name type="scientific">Heterodera schachtii</name>
    <name type="common">Sugarbeet cyst nematode worm</name>
    <name type="synonym">Tylenchus schachtii</name>
    <dbReference type="NCBI Taxonomy" id="97005"/>
    <lineage>
        <taxon>Eukaryota</taxon>
        <taxon>Metazoa</taxon>
        <taxon>Ecdysozoa</taxon>
        <taxon>Nematoda</taxon>
        <taxon>Chromadorea</taxon>
        <taxon>Rhabditida</taxon>
        <taxon>Tylenchina</taxon>
        <taxon>Tylenchomorpha</taxon>
        <taxon>Tylenchoidea</taxon>
        <taxon>Heteroderidae</taxon>
        <taxon>Heteroderinae</taxon>
        <taxon>Heterodera</taxon>
    </lineage>
</organism>
<accession>A0ABD2KKQ5</accession>
<evidence type="ECO:0000256" key="1">
    <source>
        <dbReference type="SAM" id="MobiDB-lite"/>
    </source>
</evidence>
<dbReference type="Proteomes" id="UP001620645">
    <property type="component" value="Unassembled WGS sequence"/>
</dbReference>
<proteinExistence type="predicted"/>
<evidence type="ECO:0000313" key="2">
    <source>
        <dbReference type="EMBL" id="KAL3103362.1"/>
    </source>
</evidence>
<dbReference type="EMBL" id="JBICCN010000015">
    <property type="protein sequence ID" value="KAL3103362.1"/>
    <property type="molecule type" value="Genomic_DNA"/>
</dbReference>
<sequence>MNWRMSEWMGRDISTISASIFSLRQDETHPGKGTNKGQQRSGRTNWGGGERKLRMFQREHLEVIRKNWQRREKVANGAIGICQKTLKERQTNRIEWNKSNERDTQKDEGGRHK</sequence>
<dbReference type="AlphaFoldDB" id="A0ABD2KKQ5"/>
<evidence type="ECO:0000313" key="3">
    <source>
        <dbReference type="Proteomes" id="UP001620645"/>
    </source>
</evidence>
<name>A0ABD2KKQ5_HETSC</name>
<keyword evidence="3" id="KW-1185">Reference proteome</keyword>
<feature type="region of interest" description="Disordered" evidence="1">
    <location>
        <begin position="89"/>
        <end position="113"/>
    </location>
</feature>
<reference evidence="2 3" key="1">
    <citation type="submission" date="2024-10" db="EMBL/GenBank/DDBJ databases">
        <authorList>
            <person name="Kim D."/>
        </authorList>
    </citation>
    <scope>NUCLEOTIDE SEQUENCE [LARGE SCALE GENOMIC DNA]</scope>
    <source>
        <strain evidence="2">Taebaek</strain>
    </source>
</reference>